<gene>
    <name evidence="1" type="ORF">CW751_13325</name>
</gene>
<dbReference type="RefSeq" id="WP_101335521.1">
    <property type="nucleotide sequence ID" value="NZ_PJNI01000018.1"/>
</dbReference>
<dbReference type="OrthoDB" id="1271679at2"/>
<evidence type="ECO:0000313" key="1">
    <source>
        <dbReference type="EMBL" id="PKR79806.1"/>
    </source>
</evidence>
<proteinExistence type="predicted"/>
<protein>
    <submittedName>
        <fullName evidence="1">Glyoxalase</fullName>
    </submittedName>
</protein>
<organism evidence="1 2">
    <name type="scientific">Brumimicrobium salinarum</name>
    <dbReference type="NCBI Taxonomy" id="2058658"/>
    <lineage>
        <taxon>Bacteria</taxon>
        <taxon>Pseudomonadati</taxon>
        <taxon>Bacteroidota</taxon>
        <taxon>Flavobacteriia</taxon>
        <taxon>Flavobacteriales</taxon>
        <taxon>Crocinitomicaceae</taxon>
        <taxon>Brumimicrobium</taxon>
    </lineage>
</organism>
<evidence type="ECO:0000313" key="2">
    <source>
        <dbReference type="Proteomes" id="UP000236654"/>
    </source>
</evidence>
<sequence length="125" mass="14775">MKSKKERPILPAEINENVVSAAEQFQNEVIRPIIKMQSDLLFAHLSQQLKSSKIKLDQLPDAKKEQSLTSLFEKNQAFKREVLGMIIGQFSMEEYSEYVKMQKELNRRIRQIVLNRVLEQWIWNV</sequence>
<dbReference type="AlphaFoldDB" id="A0A2I0QZP4"/>
<comment type="caution">
    <text evidence="1">The sequence shown here is derived from an EMBL/GenBank/DDBJ whole genome shotgun (WGS) entry which is preliminary data.</text>
</comment>
<accession>A0A2I0QZP4</accession>
<keyword evidence="2" id="KW-1185">Reference proteome</keyword>
<name>A0A2I0QZP4_9FLAO</name>
<reference evidence="1 2" key="1">
    <citation type="submission" date="2017-12" db="EMBL/GenBank/DDBJ databases">
        <title>The draft genome sequence of Brumimicrobium saltpan LHR20.</title>
        <authorList>
            <person name="Do Z.-J."/>
            <person name="Luo H.-R."/>
        </authorList>
    </citation>
    <scope>NUCLEOTIDE SEQUENCE [LARGE SCALE GENOMIC DNA]</scope>
    <source>
        <strain evidence="1 2">LHR20</strain>
    </source>
</reference>
<dbReference type="Proteomes" id="UP000236654">
    <property type="component" value="Unassembled WGS sequence"/>
</dbReference>
<dbReference type="EMBL" id="PJNI01000018">
    <property type="protein sequence ID" value="PKR79806.1"/>
    <property type="molecule type" value="Genomic_DNA"/>
</dbReference>